<name>A0ABD2J445_HETSC</name>
<dbReference type="Gene3D" id="3.60.20.10">
    <property type="entry name" value="Glutamine Phosphoribosylpyrophosphate, subunit 1, domain 1"/>
    <property type="match status" value="1"/>
</dbReference>
<evidence type="ECO:0000256" key="8">
    <source>
        <dbReference type="ARBA" id="ARBA00022942"/>
    </source>
</evidence>
<protein>
    <recommendedName>
        <fullName evidence="3">proteasome endopeptidase complex</fullName>
        <ecNumber evidence="3">3.4.25.1</ecNumber>
    </recommendedName>
</protein>
<dbReference type="GO" id="GO:0005634">
    <property type="term" value="C:nucleus"/>
    <property type="evidence" value="ECO:0007669"/>
    <property type="project" value="UniProtKB-SubCell"/>
</dbReference>
<reference evidence="12 13" key="1">
    <citation type="submission" date="2024-10" db="EMBL/GenBank/DDBJ databases">
        <authorList>
            <person name="Kim D."/>
        </authorList>
    </citation>
    <scope>NUCLEOTIDE SEQUENCE [LARGE SCALE GENOMIC DNA]</scope>
    <source>
        <strain evidence="12">Taebaek</strain>
    </source>
</reference>
<keyword evidence="4" id="KW-0963">Cytoplasm</keyword>
<dbReference type="PANTHER" id="PTHR32194:SF4">
    <property type="entry name" value="PROTEASOME SUBUNIT BETA TYPE-7"/>
    <property type="match status" value="1"/>
</dbReference>
<evidence type="ECO:0000256" key="7">
    <source>
        <dbReference type="ARBA" id="ARBA00022801"/>
    </source>
</evidence>
<dbReference type="PANTHER" id="PTHR32194">
    <property type="entry name" value="METALLOPROTEASE TLDD"/>
    <property type="match status" value="1"/>
</dbReference>
<evidence type="ECO:0000313" key="12">
    <source>
        <dbReference type="EMBL" id="KAL3085145.1"/>
    </source>
</evidence>
<comment type="subunit">
    <text evidence="10">The 26S proteasome consists of a 20S proteasome core and two 19S regulatory subunits. The 20S proteasome core is composed of 28 subunits that are arranged in four stacked rings, resulting in a barrel-shaped structure. The two end rings are each formed by seven alpha subunits, and the two central rings are each formed by seven beta subunits. The catalytic chamber with the active sites is on the inside of the barrel.</text>
</comment>
<dbReference type="Pfam" id="PF00227">
    <property type="entry name" value="Proteasome"/>
    <property type="match status" value="1"/>
</dbReference>
<evidence type="ECO:0000256" key="5">
    <source>
        <dbReference type="ARBA" id="ARBA00022670"/>
    </source>
</evidence>
<comment type="caution">
    <text evidence="12">The sequence shown here is derived from an EMBL/GenBank/DDBJ whole genome shotgun (WGS) entry which is preliminary data.</text>
</comment>
<evidence type="ECO:0000256" key="1">
    <source>
        <dbReference type="ARBA" id="ARBA00001198"/>
    </source>
</evidence>
<keyword evidence="8" id="KW-0647">Proteasome</keyword>
<dbReference type="PROSITE" id="PS51476">
    <property type="entry name" value="PROTEASOME_BETA_2"/>
    <property type="match status" value="1"/>
</dbReference>
<organism evidence="12 13">
    <name type="scientific">Heterodera schachtii</name>
    <name type="common">Sugarbeet cyst nematode worm</name>
    <name type="synonym">Tylenchus schachtii</name>
    <dbReference type="NCBI Taxonomy" id="97005"/>
    <lineage>
        <taxon>Eukaryota</taxon>
        <taxon>Metazoa</taxon>
        <taxon>Ecdysozoa</taxon>
        <taxon>Nematoda</taxon>
        <taxon>Chromadorea</taxon>
        <taxon>Rhabditida</taxon>
        <taxon>Tylenchina</taxon>
        <taxon>Tylenchomorpha</taxon>
        <taxon>Tylenchoidea</taxon>
        <taxon>Heteroderidae</taxon>
        <taxon>Heteroderinae</taxon>
        <taxon>Heterodera</taxon>
    </lineage>
</organism>
<dbReference type="SUPFAM" id="SSF56235">
    <property type="entry name" value="N-terminal nucleophile aminohydrolases (Ntn hydrolases)"/>
    <property type="match status" value="1"/>
</dbReference>
<evidence type="ECO:0000313" key="13">
    <source>
        <dbReference type="Proteomes" id="UP001620645"/>
    </source>
</evidence>
<feature type="active site" description="Nucleophile" evidence="11">
    <location>
        <position position="53"/>
    </location>
</feature>
<accession>A0ABD2J445</accession>
<gene>
    <name evidence="12" type="ORF">niasHS_010214</name>
</gene>
<keyword evidence="5" id="KW-0645">Protease</keyword>
<dbReference type="GO" id="GO:0004298">
    <property type="term" value="F:threonine-type endopeptidase activity"/>
    <property type="evidence" value="ECO:0007669"/>
    <property type="project" value="UniProtKB-KW"/>
</dbReference>
<dbReference type="InterPro" id="IPR000243">
    <property type="entry name" value="Pept_T1A_subB"/>
</dbReference>
<dbReference type="EMBL" id="JBICCN010000232">
    <property type="protein sequence ID" value="KAL3085145.1"/>
    <property type="molecule type" value="Genomic_DNA"/>
</dbReference>
<evidence type="ECO:0000256" key="4">
    <source>
        <dbReference type="ARBA" id="ARBA00022490"/>
    </source>
</evidence>
<evidence type="ECO:0000256" key="10">
    <source>
        <dbReference type="ARBA" id="ARBA00026071"/>
    </source>
</evidence>
<dbReference type="InterPro" id="IPR023333">
    <property type="entry name" value="Proteasome_suB-type"/>
</dbReference>
<dbReference type="Proteomes" id="UP001620645">
    <property type="component" value="Unassembled WGS sequence"/>
</dbReference>
<evidence type="ECO:0000256" key="3">
    <source>
        <dbReference type="ARBA" id="ARBA00012039"/>
    </source>
</evidence>
<dbReference type="AlphaFoldDB" id="A0ABD2J445"/>
<dbReference type="EC" id="3.4.25.1" evidence="3"/>
<comment type="catalytic activity">
    <reaction evidence="1">
        <text>Cleavage of peptide bonds with very broad specificity.</text>
        <dbReference type="EC" id="3.4.25.1"/>
    </reaction>
</comment>
<dbReference type="GO" id="GO:0000502">
    <property type="term" value="C:proteasome complex"/>
    <property type="evidence" value="ECO:0007669"/>
    <property type="project" value="UniProtKB-KW"/>
</dbReference>
<evidence type="ECO:0000256" key="9">
    <source>
        <dbReference type="ARBA" id="ARBA00023242"/>
    </source>
</evidence>
<evidence type="ECO:0000256" key="11">
    <source>
        <dbReference type="PIRSR" id="PIRSR600243-1"/>
    </source>
</evidence>
<dbReference type="PRINTS" id="PR00141">
    <property type="entry name" value="PROTEASOME"/>
</dbReference>
<keyword evidence="9" id="KW-0539">Nucleus</keyword>
<keyword evidence="6" id="KW-0888">Threonine protease</keyword>
<sequence>MEESPELLNKSVGGLAEFDFSLCERNHALKRQMDGEGFGKLFENMTKMTSSGTTIVGAIFQDGVVLGGDSRSTQGNIIANKKAMKVHYLTDRIYASGAGGSADLEKVSQIVSAELRLFELNSGLQARVVMAVRRLRQYLFKYMGHVSCYYLVGGVDPTGSHLFTVKASGNALRKAVEAEGSGSYCAVAELENGFKPNMTEGECVALIKKGIEAGMRGDNMSGNSYNIMVITAKGLKKELGIKPSFAKEEKIENQFKFNAESLTVLSKRVQAAL</sequence>
<dbReference type="InterPro" id="IPR001353">
    <property type="entry name" value="Proteasome_sua/b"/>
</dbReference>
<keyword evidence="7" id="KW-0378">Hydrolase</keyword>
<comment type="subcellular location">
    <subcellularLocation>
        <location evidence="2">Nucleus</location>
    </subcellularLocation>
</comment>
<evidence type="ECO:0000256" key="6">
    <source>
        <dbReference type="ARBA" id="ARBA00022698"/>
    </source>
</evidence>
<dbReference type="InterPro" id="IPR029055">
    <property type="entry name" value="Ntn_hydrolases_N"/>
</dbReference>
<evidence type="ECO:0000256" key="2">
    <source>
        <dbReference type="ARBA" id="ARBA00004123"/>
    </source>
</evidence>
<keyword evidence="13" id="KW-1185">Reference proteome</keyword>
<dbReference type="GO" id="GO:0006508">
    <property type="term" value="P:proteolysis"/>
    <property type="evidence" value="ECO:0007669"/>
    <property type="project" value="UniProtKB-KW"/>
</dbReference>
<proteinExistence type="predicted"/>